<dbReference type="InterPro" id="IPR000644">
    <property type="entry name" value="CBS_dom"/>
</dbReference>
<evidence type="ECO:0000256" key="9">
    <source>
        <dbReference type="PROSITE-ProRule" id="PRU00703"/>
    </source>
</evidence>
<keyword evidence="3" id="KW-1003">Cell membrane</keyword>
<dbReference type="InterPro" id="IPR036318">
    <property type="entry name" value="FAD-bd_PCMH-like_sf"/>
</dbReference>
<dbReference type="InterPro" id="IPR046342">
    <property type="entry name" value="CBS_dom_sf"/>
</dbReference>
<keyword evidence="8 10" id="KW-0472">Membrane</keyword>
<dbReference type="InterPro" id="IPR044751">
    <property type="entry name" value="Ion_transp-like_CBS"/>
</dbReference>
<dbReference type="Pfam" id="PF03471">
    <property type="entry name" value="CorC_HlyC"/>
    <property type="match status" value="1"/>
</dbReference>
<evidence type="ECO:0000256" key="8">
    <source>
        <dbReference type="ARBA" id="ARBA00023136"/>
    </source>
</evidence>
<dbReference type="GO" id="GO:0005886">
    <property type="term" value="C:plasma membrane"/>
    <property type="evidence" value="ECO:0007669"/>
    <property type="project" value="UniProtKB-SubCell"/>
</dbReference>
<gene>
    <name evidence="14" type="ORF">AFE02nite_00750</name>
</gene>
<dbReference type="GO" id="GO:0050660">
    <property type="term" value="F:flavin adenine dinucleotide binding"/>
    <property type="evidence" value="ECO:0007669"/>
    <property type="project" value="InterPro"/>
</dbReference>
<dbReference type="PANTHER" id="PTHR43099">
    <property type="entry name" value="UPF0053 PROTEIN YRKA"/>
    <property type="match status" value="1"/>
</dbReference>
<feature type="transmembrane region" description="Helical" evidence="11">
    <location>
        <begin position="95"/>
        <end position="120"/>
    </location>
</feature>
<dbReference type="Pfam" id="PF00571">
    <property type="entry name" value="CBS"/>
    <property type="match status" value="2"/>
</dbReference>
<keyword evidence="15" id="KW-1185">Reference proteome</keyword>
<dbReference type="InterPro" id="IPR005170">
    <property type="entry name" value="Transptr-assoc_dom"/>
</dbReference>
<dbReference type="SMART" id="SM00116">
    <property type="entry name" value="CBS"/>
    <property type="match status" value="2"/>
</dbReference>
<dbReference type="SMART" id="SM01091">
    <property type="entry name" value="CorC_HlyC"/>
    <property type="match status" value="1"/>
</dbReference>
<dbReference type="SUPFAM" id="SSF54631">
    <property type="entry name" value="CBS-domain pair"/>
    <property type="match status" value="1"/>
</dbReference>
<dbReference type="SUPFAM" id="SSF56176">
    <property type="entry name" value="FAD-binding/transporter-associated domain-like"/>
    <property type="match status" value="1"/>
</dbReference>
<dbReference type="InterPro" id="IPR002550">
    <property type="entry name" value="CNNM"/>
</dbReference>
<evidence type="ECO:0000256" key="7">
    <source>
        <dbReference type="ARBA" id="ARBA00023122"/>
    </source>
</evidence>
<evidence type="ECO:0000259" key="13">
    <source>
        <dbReference type="PROSITE" id="PS51846"/>
    </source>
</evidence>
<dbReference type="RefSeq" id="WP_034243731.1">
    <property type="nucleotide sequence ID" value="NZ_BJYK01000001.1"/>
</dbReference>
<dbReference type="AlphaFoldDB" id="A0A511YT18"/>
<dbReference type="CDD" id="cd04590">
    <property type="entry name" value="CBS_pair_CorC_HlyC_assoc"/>
    <property type="match status" value="1"/>
</dbReference>
<evidence type="ECO:0000256" key="2">
    <source>
        <dbReference type="ARBA" id="ARBA00006337"/>
    </source>
</evidence>
<keyword evidence="7 9" id="KW-0129">CBS domain</keyword>
<comment type="subcellular location">
    <subcellularLocation>
        <location evidence="1">Cell membrane</location>
        <topology evidence="1">Multi-pass membrane protein</topology>
    </subcellularLocation>
</comment>
<dbReference type="Pfam" id="PF01595">
    <property type="entry name" value="CNNM"/>
    <property type="match status" value="1"/>
</dbReference>
<evidence type="ECO:0000259" key="12">
    <source>
        <dbReference type="PROSITE" id="PS51371"/>
    </source>
</evidence>
<evidence type="ECO:0000256" key="11">
    <source>
        <dbReference type="SAM" id="Phobius"/>
    </source>
</evidence>
<keyword evidence="6 10" id="KW-1133">Transmembrane helix</keyword>
<evidence type="ECO:0000256" key="5">
    <source>
        <dbReference type="ARBA" id="ARBA00022737"/>
    </source>
</evidence>
<dbReference type="InterPro" id="IPR051676">
    <property type="entry name" value="UPF0053_domain"/>
</dbReference>
<sequence>MLTDWLLVGLGVLLTAGTAVFVAAEFALVTLDPGLVEQDQERRHDRRGAAVRAAVRELSTQLSGAQVGITLTTILLGYTAQAALVRLVEGPLDGWLGAAAAGGVATVLAIVVVNGFSMLFGELVPKNFALSAPLPTARAVAPLQRGFTTALRPVIAVLNASANALLRRFGVEPREELSGGRSPSELLALVRRSAAAGTLDEGTATLLANSIELGTLTAVDVMTDRTRMEVVRRDDTAADVLARAHATGHSRFPVIGESHDDVVGLVHLRRAVAVPWERRGEVPAAALMDPAPRVPETVALGPLLVELRENLQMAVVVDEYGGTAGVVTLEDVVEELVGEVADEHDPREAGARRVGEHAWSVPGLLRPDELTEQTGLVVPEDGAYETLGGLVMAALGRIPVVGDVVEVPGVVLKVEGMDGRRVDRLRVLAAPADGDQP</sequence>
<feature type="transmembrane region" description="Helical" evidence="11">
    <location>
        <begin position="67"/>
        <end position="88"/>
    </location>
</feature>
<proteinExistence type="inferred from homology"/>
<reference evidence="14 15" key="1">
    <citation type="submission" date="2019-07" db="EMBL/GenBank/DDBJ databases">
        <title>Whole genome shotgun sequence of Actinotalea fermentans NBRC 105374.</title>
        <authorList>
            <person name="Hosoyama A."/>
            <person name="Uohara A."/>
            <person name="Ohji S."/>
            <person name="Ichikawa N."/>
        </authorList>
    </citation>
    <scope>NUCLEOTIDE SEQUENCE [LARGE SCALE GENOMIC DNA]</scope>
    <source>
        <strain evidence="14 15">NBRC 105374</strain>
    </source>
</reference>
<accession>A0A511YT18</accession>
<name>A0A511YT18_9CELL</name>
<dbReference type="PROSITE" id="PS51846">
    <property type="entry name" value="CNNM"/>
    <property type="match status" value="1"/>
</dbReference>
<dbReference type="Gene3D" id="3.10.580.10">
    <property type="entry name" value="CBS-domain"/>
    <property type="match status" value="1"/>
</dbReference>
<keyword evidence="5" id="KW-0677">Repeat</keyword>
<comment type="similarity">
    <text evidence="2">Belongs to the UPF0053 family.</text>
</comment>
<dbReference type="Gene3D" id="3.30.465.10">
    <property type="match status" value="1"/>
</dbReference>
<evidence type="ECO:0000313" key="15">
    <source>
        <dbReference type="Proteomes" id="UP000321484"/>
    </source>
</evidence>
<evidence type="ECO:0000256" key="10">
    <source>
        <dbReference type="PROSITE-ProRule" id="PRU01193"/>
    </source>
</evidence>
<dbReference type="PANTHER" id="PTHR43099:SF6">
    <property type="entry name" value="UPF0053 PROTEIN RV1842C"/>
    <property type="match status" value="1"/>
</dbReference>
<feature type="domain" description="CBS" evidence="12">
    <location>
        <begin position="287"/>
        <end position="343"/>
    </location>
</feature>
<dbReference type="PROSITE" id="PS51371">
    <property type="entry name" value="CBS"/>
    <property type="match status" value="2"/>
</dbReference>
<evidence type="ECO:0000313" key="14">
    <source>
        <dbReference type="EMBL" id="GEN78341.1"/>
    </source>
</evidence>
<evidence type="ECO:0000256" key="1">
    <source>
        <dbReference type="ARBA" id="ARBA00004651"/>
    </source>
</evidence>
<dbReference type="EMBL" id="BJYK01000001">
    <property type="protein sequence ID" value="GEN78341.1"/>
    <property type="molecule type" value="Genomic_DNA"/>
</dbReference>
<organism evidence="14 15">
    <name type="scientific">Actinotalea fermentans</name>
    <dbReference type="NCBI Taxonomy" id="43671"/>
    <lineage>
        <taxon>Bacteria</taxon>
        <taxon>Bacillati</taxon>
        <taxon>Actinomycetota</taxon>
        <taxon>Actinomycetes</taxon>
        <taxon>Micrococcales</taxon>
        <taxon>Cellulomonadaceae</taxon>
        <taxon>Actinotalea</taxon>
    </lineage>
</organism>
<dbReference type="OrthoDB" id="110231at2"/>
<keyword evidence="4 10" id="KW-0812">Transmembrane</keyword>
<feature type="domain" description="CNNM transmembrane" evidence="13">
    <location>
        <begin position="1"/>
        <end position="203"/>
    </location>
</feature>
<evidence type="ECO:0000256" key="4">
    <source>
        <dbReference type="ARBA" id="ARBA00022692"/>
    </source>
</evidence>
<comment type="caution">
    <text evidence="14">The sequence shown here is derived from an EMBL/GenBank/DDBJ whole genome shotgun (WGS) entry which is preliminary data.</text>
</comment>
<evidence type="ECO:0000256" key="3">
    <source>
        <dbReference type="ARBA" id="ARBA00022475"/>
    </source>
</evidence>
<protein>
    <submittedName>
        <fullName evidence="14">Membrane protein</fullName>
    </submittedName>
</protein>
<evidence type="ECO:0000256" key="6">
    <source>
        <dbReference type="ARBA" id="ARBA00022989"/>
    </source>
</evidence>
<dbReference type="InterPro" id="IPR016169">
    <property type="entry name" value="FAD-bd_PCMH_sub2"/>
</dbReference>
<dbReference type="Proteomes" id="UP000321484">
    <property type="component" value="Unassembled WGS sequence"/>
</dbReference>
<feature type="domain" description="CBS" evidence="12">
    <location>
        <begin position="222"/>
        <end position="282"/>
    </location>
</feature>